<dbReference type="PANTHER" id="PTHR34133">
    <property type="entry name" value="OS07G0633000 PROTEIN"/>
    <property type="match status" value="1"/>
</dbReference>
<evidence type="ECO:0000313" key="1">
    <source>
        <dbReference type="EMBL" id="MBE9214851.1"/>
    </source>
</evidence>
<dbReference type="PANTHER" id="PTHR34133:SF8">
    <property type="entry name" value="OS07G0633000 PROTEIN"/>
    <property type="match status" value="1"/>
</dbReference>
<reference evidence="1" key="1">
    <citation type="submission" date="2020-10" db="EMBL/GenBank/DDBJ databases">
        <authorList>
            <person name="Castelo-Branco R."/>
            <person name="Eusebio N."/>
            <person name="Adriana R."/>
            <person name="Vieira A."/>
            <person name="Brugerolle De Fraissinette N."/>
            <person name="Rezende De Castro R."/>
            <person name="Schneider M.P."/>
            <person name="Vasconcelos V."/>
            <person name="Leao P.N."/>
        </authorList>
    </citation>
    <scope>NUCLEOTIDE SEQUENCE</scope>
    <source>
        <strain evidence="1">LEGE 06105</strain>
    </source>
</reference>
<proteinExistence type="predicted"/>
<name>A0A8J7F2A4_9CYAN</name>
<dbReference type="InterPro" id="IPR018971">
    <property type="entry name" value="DUF1997"/>
</dbReference>
<dbReference type="Proteomes" id="UP000620559">
    <property type="component" value="Unassembled WGS sequence"/>
</dbReference>
<gene>
    <name evidence="1" type="ORF">IQ247_19610</name>
</gene>
<keyword evidence="2" id="KW-1185">Reference proteome</keyword>
<sequence length="196" mass="22534">MATKFKACQSVEIPVPYEPIPIKHYLRQPQRLVNALVDSSRIEQLSTEVFRLKMRPLSFLSLSIQPIVDMRVWALADGTIRLESVNSEIRGIEYINQRFQLDLKGYLSSYEKDGNTYLKGIANLEVKVEFPPPLSFTPKSILEAAGNSLLKSVLLTIKQRLLHQLLIDYRHWVELHSIDKSYLDSDGNDFTVFKPE</sequence>
<dbReference type="EMBL" id="JADEWL010000074">
    <property type="protein sequence ID" value="MBE9214851.1"/>
    <property type="molecule type" value="Genomic_DNA"/>
</dbReference>
<dbReference type="RefSeq" id="WP_193922815.1">
    <property type="nucleotide sequence ID" value="NZ_JADEWL010000074.1"/>
</dbReference>
<evidence type="ECO:0000313" key="2">
    <source>
        <dbReference type="Proteomes" id="UP000620559"/>
    </source>
</evidence>
<protein>
    <submittedName>
        <fullName evidence="1">DUF1997 domain-containing protein</fullName>
    </submittedName>
</protein>
<comment type="caution">
    <text evidence="1">The sequence shown here is derived from an EMBL/GenBank/DDBJ whole genome shotgun (WGS) entry which is preliminary data.</text>
</comment>
<organism evidence="1 2">
    <name type="scientific">Plectonema cf. radiosum LEGE 06105</name>
    <dbReference type="NCBI Taxonomy" id="945769"/>
    <lineage>
        <taxon>Bacteria</taxon>
        <taxon>Bacillati</taxon>
        <taxon>Cyanobacteriota</taxon>
        <taxon>Cyanophyceae</taxon>
        <taxon>Oscillatoriophycideae</taxon>
        <taxon>Oscillatoriales</taxon>
        <taxon>Microcoleaceae</taxon>
        <taxon>Plectonema</taxon>
    </lineage>
</organism>
<dbReference type="Pfam" id="PF09366">
    <property type="entry name" value="DUF1997"/>
    <property type="match status" value="1"/>
</dbReference>
<accession>A0A8J7F2A4</accession>
<dbReference type="AlphaFoldDB" id="A0A8J7F2A4"/>